<dbReference type="InterPro" id="IPR001917">
    <property type="entry name" value="Aminotrans_II_pyridoxalP_BS"/>
</dbReference>
<comment type="catalytic activity">
    <reaction evidence="10 11">
        <text>L-histidinol phosphate + 2-oxoglutarate = 3-(imidazol-4-yl)-2-oxopropyl phosphate + L-glutamate</text>
        <dbReference type="Rhea" id="RHEA:23744"/>
        <dbReference type="ChEBI" id="CHEBI:16810"/>
        <dbReference type="ChEBI" id="CHEBI:29985"/>
        <dbReference type="ChEBI" id="CHEBI:57766"/>
        <dbReference type="ChEBI" id="CHEBI:57980"/>
        <dbReference type="EC" id="2.6.1.9"/>
    </reaction>
</comment>
<sequence>MSNVNSNPLVDKLIREELKALAPYESARRLFSMSSSDDIDGTGTLWLNANENPYSPDVSADPSLYNRYPDFQPEPLINAYAQYANVKPSQVLATRGADEGIELLIRTFCAPGQNIVICPPTYGMYAISAETANVNVLKAPLKQDMQLDVDMVLNQAQNAQIVFICSPNNPTGDLMSKTDLETVLDSLQNQAIVVADEAYIEFCYDANVTDLLAKYNNLVILRTLSKAFALAGLRCGFTLASSDIIDALKKVIAPYPIPAPVAQMATQALSQDGLAWMKDKVTELNQRRDSFIAKASQWALAETVYPSKTNFVLIKLNEQLDATSVMQTFVDAHILLRNQSKQLMLNNTIRVTIGSESEMNAVTELFNQINQNLTAGS</sequence>
<dbReference type="RefSeq" id="WP_208832105.1">
    <property type="nucleotide sequence ID" value="NZ_CP072110.1"/>
</dbReference>
<dbReference type="NCBIfam" id="TIGR01141">
    <property type="entry name" value="hisC"/>
    <property type="match status" value="1"/>
</dbReference>
<dbReference type="GO" id="GO:0000105">
    <property type="term" value="P:L-histidine biosynthetic process"/>
    <property type="evidence" value="ECO:0007669"/>
    <property type="project" value="UniProtKB-UniRule"/>
</dbReference>
<dbReference type="PANTHER" id="PTHR42885:SF2">
    <property type="entry name" value="HISTIDINOL-PHOSPHATE AMINOTRANSFERASE"/>
    <property type="match status" value="1"/>
</dbReference>
<dbReference type="InterPro" id="IPR015424">
    <property type="entry name" value="PyrdxlP-dep_Trfase"/>
</dbReference>
<evidence type="ECO:0000256" key="7">
    <source>
        <dbReference type="ARBA" id="ARBA00022679"/>
    </source>
</evidence>
<evidence type="ECO:0000256" key="5">
    <source>
        <dbReference type="ARBA" id="ARBA00022576"/>
    </source>
</evidence>
<keyword evidence="8 11" id="KW-0663">Pyridoxal phosphate</keyword>
<dbReference type="InterPro" id="IPR015421">
    <property type="entry name" value="PyrdxlP-dep_Trfase_major"/>
</dbReference>
<dbReference type="Pfam" id="PF00155">
    <property type="entry name" value="Aminotran_1_2"/>
    <property type="match status" value="1"/>
</dbReference>
<dbReference type="AlphaFoldDB" id="A0A975HIB0"/>
<evidence type="ECO:0000256" key="3">
    <source>
        <dbReference type="ARBA" id="ARBA00007970"/>
    </source>
</evidence>
<evidence type="ECO:0000256" key="6">
    <source>
        <dbReference type="ARBA" id="ARBA00022605"/>
    </source>
</evidence>
<feature type="modified residue" description="N6-(pyridoxal phosphate)lysine" evidence="11">
    <location>
        <position position="226"/>
    </location>
</feature>
<keyword evidence="7 11" id="KW-0808">Transferase</keyword>
<dbReference type="EMBL" id="CP072110">
    <property type="protein sequence ID" value="QTH64050.1"/>
    <property type="molecule type" value="Genomic_DNA"/>
</dbReference>
<evidence type="ECO:0000259" key="12">
    <source>
        <dbReference type="Pfam" id="PF00155"/>
    </source>
</evidence>
<evidence type="ECO:0000313" key="13">
    <source>
        <dbReference type="EMBL" id="QTH64050.1"/>
    </source>
</evidence>
<dbReference type="InterPro" id="IPR004839">
    <property type="entry name" value="Aminotransferase_I/II_large"/>
</dbReference>
<accession>A0A975HIB0</accession>
<dbReference type="Gene3D" id="3.90.1150.10">
    <property type="entry name" value="Aspartate Aminotransferase, domain 1"/>
    <property type="match status" value="1"/>
</dbReference>
<dbReference type="PROSITE" id="PS00599">
    <property type="entry name" value="AA_TRANSFER_CLASS_2"/>
    <property type="match status" value="1"/>
</dbReference>
<dbReference type="CDD" id="cd00609">
    <property type="entry name" value="AAT_like"/>
    <property type="match status" value="1"/>
</dbReference>
<dbReference type="KEGG" id="psym:J1N51_00715"/>
<evidence type="ECO:0000256" key="1">
    <source>
        <dbReference type="ARBA" id="ARBA00001933"/>
    </source>
</evidence>
<evidence type="ECO:0000256" key="11">
    <source>
        <dbReference type="HAMAP-Rule" id="MF_01023"/>
    </source>
</evidence>
<evidence type="ECO:0000256" key="4">
    <source>
        <dbReference type="ARBA" id="ARBA00011738"/>
    </source>
</evidence>
<name>A0A975HIB0_9GAMM</name>
<keyword evidence="6 11" id="KW-0028">Amino-acid biosynthesis</keyword>
<dbReference type="InterPro" id="IPR015422">
    <property type="entry name" value="PyrdxlP-dep_Trfase_small"/>
</dbReference>
<comment type="similarity">
    <text evidence="3 11">Belongs to the class-II pyridoxal-phosphate-dependent aminotransferase family. Histidinol-phosphate aminotransferase subfamily.</text>
</comment>
<evidence type="ECO:0000256" key="9">
    <source>
        <dbReference type="ARBA" id="ARBA00023102"/>
    </source>
</evidence>
<dbReference type="GO" id="GO:0030170">
    <property type="term" value="F:pyridoxal phosphate binding"/>
    <property type="evidence" value="ECO:0007669"/>
    <property type="project" value="InterPro"/>
</dbReference>
<evidence type="ECO:0000313" key="14">
    <source>
        <dbReference type="Proteomes" id="UP000682739"/>
    </source>
</evidence>
<evidence type="ECO:0000256" key="10">
    <source>
        <dbReference type="ARBA" id="ARBA00047481"/>
    </source>
</evidence>
<keyword evidence="14" id="KW-1185">Reference proteome</keyword>
<proteinExistence type="inferred from homology"/>
<comment type="pathway">
    <text evidence="2 11">Amino-acid biosynthesis; L-histidine biosynthesis; L-histidine from 5-phospho-alpha-D-ribose 1-diphosphate: step 7/9.</text>
</comment>
<comment type="cofactor">
    <cofactor evidence="1 11">
        <name>pyridoxal 5'-phosphate</name>
        <dbReference type="ChEBI" id="CHEBI:597326"/>
    </cofactor>
</comment>
<keyword evidence="9 11" id="KW-0368">Histidine biosynthesis</keyword>
<dbReference type="Gene3D" id="3.40.640.10">
    <property type="entry name" value="Type I PLP-dependent aspartate aminotransferase-like (Major domain)"/>
    <property type="match status" value="1"/>
</dbReference>
<dbReference type="Proteomes" id="UP000682739">
    <property type="component" value="Chromosome"/>
</dbReference>
<dbReference type="HAMAP" id="MF_01023">
    <property type="entry name" value="HisC_aminotrans_2"/>
    <property type="match status" value="1"/>
</dbReference>
<organism evidence="13 14">
    <name type="scientific">Psychrosphaera ytuae</name>
    <dbReference type="NCBI Taxonomy" id="2820710"/>
    <lineage>
        <taxon>Bacteria</taxon>
        <taxon>Pseudomonadati</taxon>
        <taxon>Pseudomonadota</taxon>
        <taxon>Gammaproteobacteria</taxon>
        <taxon>Alteromonadales</taxon>
        <taxon>Pseudoalteromonadaceae</taxon>
        <taxon>Psychrosphaera</taxon>
    </lineage>
</organism>
<dbReference type="EC" id="2.6.1.9" evidence="11"/>
<keyword evidence="5 11" id="KW-0032">Aminotransferase</keyword>
<gene>
    <name evidence="11 13" type="primary">hisC</name>
    <name evidence="13" type="ORF">J1N51_00715</name>
</gene>
<dbReference type="SUPFAM" id="SSF53383">
    <property type="entry name" value="PLP-dependent transferases"/>
    <property type="match status" value="1"/>
</dbReference>
<dbReference type="GO" id="GO:0004400">
    <property type="term" value="F:histidinol-phosphate transaminase activity"/>
    <property type="evidence" value="ECO:0007669"/>
    <property type="project" value="UniProtKB-UniRule"/>
</dbReference>
<feature type="domain" description="Aminotransferase class I/classII large" evidence="12">
    <location>
        <begin position="48"/>
        <end position="362"/>
    </location>
</feature>
<evidence type="ECO:0000256" key="2">
    <source>
        <dbReference type="ARBA" id="ARBA00005011"/>
    </source>
</evidence>
<comment type="subunit">
    <text evidence="4 11">Homodimer.</text>
</comment>
<dbReference type="InterPro" id="IPR005861">
    <property type="entry name" value="HisP_aminotrans"/>
</dbReference>
<evidence type="ECO:0000256" key="8">
    <source>
        <dbReference type="ARBA" id="ARBA00022898"/>
    </source>
</evidence>
<protein>
    <recommendedName>
        <fullName evidence="11">Histidinol-phosphate aminotransferase</fullName>
        <ecNumber evidence="11">2.6.1.9</ecNumber>
    </recommendedName>
    <alternativeName>
        <fullName evidence="11">Imidazole acetol-phosphate transaminase</fullName>
    </alternativeName>
</protein>
<dbReference type="PANTHER" id="PTHR42885">
    <property type="entry name" value="HISTIDINOL-PHOSPHATE AMINOTRANSFERASE-RELATED"/>
    <property type="match status" value="1"/>
</dbReference>
<reference evidence="13" key="1">
    <citation type="submission" date="2021-03" db="EMBL/GenBank/DDBJ databases">
        <title>Description of Psychrosphaera ytuae sp. nov. isolated from deep sea sediment of South China Sea.</title>
        <authorList>
            <person name="Zhang J."/>
            <person name="Xu X.-D."/>
        </authorList>
    </citation>
    <scope>NUCLEOTIDE SEQUENCE</scope>
    <source>
        <strain evidence="13">MTZ26</strain>
    </source>
</reference>